<dbReference type="EC" id="2.3.1.20" evidence="4"/>
<dbReference type="PANTHER" id="PTHR31650:SF1">
    <property type="entry name" value="WAX ESTER SYNTHASE_DIACYLGLYCEROL ACYLTRANSFERASE 4-RELATED"/>
    <property type="match status" value="1"/>
</dbReference>
<gene>
    <name evidence="14" type="ORF">FOZ76_07830</name>
</gene>
<evidence type="ECO:0000256" key="4">
    <source>
        <dbReference type="ARBA" id="ARBA00013244"/>
    </source>
</evidence>
<evidence type="ECO:0000313" key="14">
    <source>
        <dbReference type="EMBL" id="TSH96931.1"/>
    </source>
</evidence>
<keyword evidence="5" id="KW-0444">Lipid biosynthesis</keyword>
<evidence type="ECO:0000256" key="2">
    <source>
        <dbReference type="ARBA" id="ARBA00005189"/>
    </source>
</evidence>
<dbReference type="Proteomes" id="UP000318405">
    <property type="component" value="Unassembled WGS sequence"/>
</dbReference>
<dbReference type="InterPro" id="IPR004255">
    <property type="entry name" value="O-acyltransferase_WSD1_N"/>
</dbReference>
<keyword evidence="15" id="KW-1185">Reference proteome</keyword>
<evidence type="ECO:0000256" key="7">
    <source>
        <dbReference type="ARBA" id="ARBA00022798"/>
    </source>
</evidence>
<organism evidence="14 15">
    <name type="scientific">Verticiella sediminum</name>
    <dbReference type="NCBI Taxonomy" id="1247510"/>
    <lineage>
        <taxon>Bacteria</taxon>
        <taxon>Pseudomonadati</taxon>
        <taxon>Pseudomonadota</taxon>
        <taxon>Betaproteobacteria</taxon>
        <taxon>Burkholderiales</taxon>
        <taxon>Alcaligenaceae</taxon>
        <taxon>Verticiella</taxon>
    </lineage>
</organism>
<proteinExistence type="inferred from homology"/>
<protein>
    <recommendedName>
        <fullName evidence="4">diacylglycerol O-acyltransferase</fullName>
        <ecNumber evidence="4">2.3.1.20</ecNumber>
    </recommendedName>
</protein>
<feature type="compositionally biased region" description="Low complexity" evidence="11">
    <location>
        <begin position="516"/>
        <end position="527"/>
    </location>
</feature>
<evidence type="ECO:0000256" key="6">
    <source>
        <dbReference type="ARBA" id="ARBA00022679"/>
    </source>
</evidence>
<dbReference type="OrthoDB" id="9810950at2"/>
<dbReference type="Pfam" id="PF06974">
    <property type="entry name" value="WS_DGAT_C"/>
    <property type="match status" value="1"/>
</dbReference>
<keyword evidence="8" id="KW-0443">Lipid metabolism</keyword>
<dbReference type="InterPro" id="IPR014292">
    <property type="entry name" value="Acyl_transf_WS/DGAT"/>
</dbReference>
<reference evidence="14 15" key="1">
    <citation type="submission" date="2019-07" db="EMBL/GenBank/DDBJ databases">
        <title>Qingshengfaniella alkalisoli gen. nov., sp. nov., isolated from saline soil.</title>
        <authorList>
            <person name="Xu L."/>
            <person name="Huang X.-X."/>
            <person name="Sun J.-Q."/>
        </authorList>
    </citation>
    <scope>NUCLEOTIDE SEQUENCE [LARGE SCALE GENOMIC DNA]</scope>
    <source>
        <strain evidence="14 15">DSM 27279</strain>
    </source>
</reference>
<evidence type="ECO:0000256" key="9">
    <source>
        <dbReference type="ARBA" id="ARBA00023315"/>
    </source>
</evidence>
<keyword evidence="6 14" id="KW-0808">Transferase</keyword>
<keyword evidence="7" id="KW-0319">Glycerol metabolism</keyword>
<evidence type="ECO:0000256" key="8">
    <source>
        <dbReference type="ARBA" id="ARBA00023098"/>
    </source>
</evidence>
<dbReference type="GO" id="GO:0019432">
    <property type="term" value="P:triglyceride biosynthetic process"/>
    <property type="evidence" value="ECO:0007669"/>
    <property type="project" value="UniProtKB-UniPathway"/>
</dbReference>
<dbReference type="InterPro" id="IPR009721">
    <property type="entry name" value="O-acyltransferase_WSD1_C"/>
</dbReference>
<dbReference type="NCBIfam" id="TIGR02946">
    <property type="entry name" value="acyl_WS_DGAT"/>
    <property type="match status" value="1"/>
</dbReference>
<dbReference type="UniPathway" id="UPA00282"/>
<dbReference type="GO" id="GO:0001666">
    <property type="term" value="P:response to hypoxia"/>
    <property type="evidence" value="ECO:0007669"/>
    <property type="project" value="TreeGrafter"/>
</dbReference>
<feature type="domain" description="O-acyltransferase WSD1-like N-terminal" evidence="12">
    <location>
        <begin position="4"/>
        <end position="274"/>
    </location>
</feature>
<dbReference type="GO" id="GO:0071731">
    <property type="term" value="P:response to nitric oxide"/>
    <property type="evidence" value="ECO:0007669"/>
    <property type="project" value="TreeGrafter"/>
</dbReference>
<feature type="domain" description="O-acyltransferase WSD1 C-terminal" evidence="13">
    <location>
        <begin position="315"/>
        <end position="466"/>
    </location>
</feature>
<evidence type="ECO:0000313" key="15">
    <source>
        <dbReference type="Proteomes" id="UP000318405"/>
    </source>
</evidence>
<dbReference type="GO" id="GO:0004144">
    <property type="term" value="F:diacylglycerol O-acyltransferase activity"/>
    <property type="evidence" value="ECO:0007669"/>
    <property type="project" value="UniProtKB-EC"/>
</dbReference>
<comment type="catalytic activity">
    <reaction evidence="10">
        <text>an acyl-CoA + a 1,2-diacyl-sn-glycerol = a triacyl-sn-glycerol + CoA</text>
        <dbReference type="Rhea" id="RHEA:10868"/>
        <dbReference type="ChEBI" id="CHEBI:17815"/>
        <dbReference type="ChEBI" id="CHEBI:57287"/>
        <dbReference type="ChEBI" id="CHEBI:58342"/>
        <dbReference type="ChEBI" id="CHEBI:64615"/>
        <dbReference type="EC" id="2.3.1.20"/>
    </reaction>
</comment>
<comment type="caution">
    <text evidence="14">The sequence shown here is derived from an EMBL/GenBank/DDBJ whole genome shotgun (WGS) entry which is preliminary data.</text>
</comment>
<evidence type="ECO:0000256" key="10">
    <source>
        <dbReference type="ARBA" id="ARBA00048109"/>
    </source>
</evidence>
<evidence type="ECO:0000256" key="5">
    <source>
        <dbReference type="ARBA" id="ARBA00022516"/>
    </source>
</evidence>
<accession>A0A556AVG3</accession>
<evidence type="ECO:0000259" key="13">
    <source>
        <dbReference type="Pfam" id="PF06974"/>
    </source>
</evidence>
<dbReference type="RefSeq" id="WP_143947591.1">
    <property type="nucleotide sequence ID" value="NZ_BAABMB010000002.1"/>
</dbReference>
<dbReference type="GO" id="GO:0006071">
    <property type="term" value="P:glycerol metabolic process"/>
    <property type="evidence" value="ECO:0007669"/>
    <property type="project" value="UniProtKB-KW"/>
</dbReference>
<evidence type="ECO:0000256" key="3">
    <source>
        <dbReference type="ARBA" id="ARBA00009587"/>
    </source>
</evidence>
<dbReference type="AlphaFoldDB" id="A0A556AVG3"/>
<dbReference type="GO" id="GO:0051701">
    <property type="term" value="P:biological process involved in interaction with host"/>
    <property type="evidence" value="ECO:0007669"/>
    <property type="project" value="TreeGrafter"/>
</dbReference>
<comment type="pathway">
    <text evidence="2">Lipid metabolism.</text>
</comment>
<comment type="similarity">
    <text evidence="3">Belongs to the long-chain O-acyltransferase family.</text>
</comment>
<evidence type="ECO:0000256" key="1">
    <source>
        <dbReference type="ARBA" id="ARBA00004771"/>
    </source>
</evidence>
<dbReference type="EMBL" id="VLTJ01000012">
    <property type="protein sequence ID" value="TSH96931.1"/>
    <property type="molecule type" value="Genomic_DNA"/>
</dbReference>
<sequence length="542" mass="58510">MHHLSGLDASFLHFETPETPMHVGSLVLLELPPGYDGDYYEDVKSMVGARLHLASVLNRKLAPMPFELAEPVWIDDDDIDLDYHVRSLTLRRPGTMQQLNHLIARLHSSLLDRSRPLWEMYVIEGLQNGEVAFYTKAHHSGVDGKAGTELAKVMYDISPKIREVPPPRRRRNGSVGYQLGVAELLQAAVSNTARQYRKLAELLPTAARALTAAGGVLASQQTAQGTRPLSLGLAPKALFNDSITNQRSYSTMSLPFDELKALGKRLGGTVNSVVMAMCSGALRRFMKTRGLLPKEALIAGVPVSLRSDGDDAMNNQVSMVRVDLATDIGDPAERFQAIHASSEAAKAVVRELRPVLGVDVPVTGTPWLMTSLASLYGRSNLARRLPPVANVLISNVPGPTVPLYVAGARMKHFYPVSIPYHGTALNITVQSYDGSLDFGFTACRRILSEEESYELIGYMHAALEELRALPSVTAVVPAVAAASEAPAQARARKAAPAKKSARKAAPAKKSARKRSAAPARATAATRRPAQDGTSAVPARKSA</sequence>
<name>A0A556AVG3_9BURK</name>
<dbReference type="SUPFAM" id="SSF52777">
    <property type="entry name" value="CoA-dependent acyltransferases"/>
    <property type="match status" value="1"/>
</dbReference>
<dbReference type="GO" id="GO:0005886">
    <property type="term" value="C:plasma membrane"/>
    <property type="evidence" value="ECO:0007669"/>
    <property type="project" value="TreeGrafter"/>
</dbReference>
<evidence type="ECO:0000259" key="12">
    <source>
        <dbReference type="Pfam" id="PF03007"/>
    </source>
</evidence>
<feature type="region of interest" description="Disordered" evidence="11">
    <location>
        <begin position="487"/>
        <end position="542"/>
    </location>
</feature>
<keyword evidence="9 14" id="KW-0012">Acyltransferase</keyword>
<dbReference type="Pfam" id="PF03007">
    <property type="entry name" value="WS_DGAT_cat"/>
    <property type="match status" value="1"/>
</dbReference>
<evidence type="ECO:0000256" key="11">
    <source>
        <dbReference type="SAM" id="MobiDB-lite"/>
    </source>
</evidence>
<feature type="compositionally biased region" description="Basic residues" evidence="11">
    <location>
        <begin position="490"/>
        <end position="515"/>
    </location>
</feature>
<dbReference type="PANTHER" id="PTHR31650">
    <property type="entry name" value="O-ACYLTRANSFERASE (WSD1-LIKE) FAMILY PROTEIN"/>
    <property type="match status" value="1"/>
</dbReference>
<dbReference type="InterPro" id="IPR045034">
    <property type="entry name" value="O-acyltransferase_WSD1-like"/>
</dbReference>
<comment type="pathway">
    <text evidence="1">Glycerolipid metabolism; triacylglycerol biosynthesis.</text>
</comment>